<name>A0A1Q9DB29_SYMMI</name>
<evidence type="ECO:0000256" key="2">
    <source>
        <dbReference type="SAM" id="SignalP"/>
    </source>
</evidence>
<reference evidence="3 4" key="1">
    <citation type="submission" date="2016-02" db="EMBL/GenBank/DDBJ databases">
        <title>Genome analysis of coral dinoflagellate symbionts highlights evolutionary adaptations to a symbiotic lifestyle.</title>
        <authorList>
            <person name="Aranda M."/>
            <person name="Li Y."/>
            <person name="Liew Y.J."/>
            <person name="Baumgarten S."/>
            <person name="Simakov O."/>
            <person name="Wilson M."/>
            <person name="Piel J."/>
            <person name="Ashoor H."/>
            <person name="Bougouffa S."/>
            <person name="Bajic V.B."/>
            <person name="Ryu T."/>
            <person name="Ravasi T."/>
            <person name="Bayer T."/>
            <person name="Micklem G."/>
            <person name="Kim H."/>
            <person name="Bhak J."/>
            <person name="Lajeunesse T.C."/>
            <person name="Voolstra C.R."/>
        </authorList>
    </citation>
    <scope>NUCLEOTIDE SEQUENCE [LARGE SCALE GENOMIC DNA]</scope>
    <source>
        <strain evidence="3 4">CCMP2467</strain>
    </source>
</reference>
<keyword evidence="4" id="KW-1185">Reference proteome</keyword>
<evidence type="ECO:0000313" key="3">
    <source>
        <dbReference type="EMBL" id="OLP92423.1"/>
    </source>
</evidence>
<evidence type="ECO:0000313" key="4">
    <source>
        <dbReference type="Proteomes" id="UP000186817"/>
    </source>
</evidence>
<organism evidence="3 4">
    <name type="scientific">Symbiodinium microadriaticum</name>
    <name type="common">Dinoflagellate</name>
    <name type="synonym">Zooxanthella microadriatica</name>
    <dbReference type="NCBI Taxonomy" id="2951"/>
    <lineage>
        <taxon>Eukaryota</taxon>
        <taxon>Sar</taxon>
        <taxon>Alveolata</taxon>
        <taxon>Dinophyceae</taxon>
        <taxon>Suessiales</taxon>
        <taxon>Symbiodiniaceae</taxon>
        <taxon>Symbiodinium</taxon>
    </lineage>
</organism>
<accession>A0A1Q9DB29</accession>
<dbReference type="PROSITE" id="PS51257">
    <property type="entry name" value="PROKAR_LIPOPROTEIN"/>
    <property type="match status" value="1"/>
</dbReference>
<sequence>MLLLSARILNHMLHYSALAALACPSRSVVSPAMADNRTVYCDVRYEYEETVGELLDHVLAGAGTPQRLLSINIATCDHDEQVPSSFTLLEPARKQAAKVLKLLKAMKAMKARLKKAMETIKVLRAQLPAKRRTFWSRAKLMKAIKALKAKKAMKDEGNEEPSSQSECRLLFGSWQGRDPGLTPFEVLMLRMWQWKKKEKEREKKKKERSWNFKYRDPSGGGGGRGGGLTFAAVVIFARGAWPRLVLESSMAASSSFSARALQASGMHSGRSHISSEEDTDSVRHQDRATNFGQVAGGFINAFAAAIFIQRATCTLVWDCLQVGERQHLISISRMADSSCLTHIRAFSAPVIPPLQPSLGFVGVRRFPLGRFARGVRIQRVKDAFFRRQGALEPVFSGLDDMDASAAVASAEDTAPVGRSLPEIVADLARHVVMQERRIQALERQVRHSG</sequence>
<dbReference type="Proteomes" id="UP000186817">
    <property type="component" value="Unassembled WGS sequence"/>
</dbReference>
<feature type="chain" id="PRO_5012548168" evidence="2">
    <location>
        <begin position="28"/>
        <end position="449"/>
    </location>
</feature>
<dbReference type="OrthoDB" id="10456406at2759"/>
<keyword evidence="2" id="KW-0732">Signal</keyword>
<feature type="signal peptide" evidence="2">
    <location>
        <begin position="1"/>
        <end position="27"/>
    </location>
</feature>
<gene>
    <name evidence="3" type="ORF">AK812_SmicGene25791</name>
</gene>
<comment type="caution">
    <text evidence="3">The sequence shown here is derived from an EMBL/GenBank/DDBJ whole genome shotgun (WGS) entry which is preliminary data.</text>
</comment>
<protein>
    <submittedName>
        <fullName evidence="3">Uncharacterized protein</fullName>
    </submittedName>
</protein>
<dbReference type="AlphaFoldDB" id="A0A1Q9DB29"/>
<feature type="coiled-coil region" evidence="1">
    <location>
        <begin position="99"/>
        <end position="126"/>
    </location>
</feature>
<dbReference type="EMBL" id="LSRX01000623">
    <property type="protein sequence ID" value="OLP92423.1"/>
    <property type="molecule type" value="Genomic_DNA"/>
</dbReference>
<keyword evidence="1" id="KW-0175">Coiled coil</keyword>
<evidence type="ECO:0000256" key="1">
    <source>
        <dbReference type="SAM" id="Coils"/>
    </source>
</evidence>
<proteinExistence type="predicted"/>